<evidence type="ECO:0000313" key="7">
    <source>
        <dbReference type="EMBL" id="KAL1220125.1"/>
    </source>
</evidence>
<feature type="transmembrane region" description="Helical" evidence="6">
    <location>
        <begin position="61"/>
        <end position="79"/>
    </location>
</feature>
<keyword evidence="3 6" id="KW-1133">Transmembrane helix</keyword>
<dbReference type="GO" id="GO:0016020">
    <property type="term" value="C:membrane"/>
    <property type="evidence" value="ECO:0007669"/>
    <property type="project" value="UniProtKB-SubCell"/>
</dbReference>
<evidence type="ECO:0000256" key="5">
    <source>
        <dbReference type="SAM" id="MobiDB-lite"/>
    </source>
</evidence>
<keyword evidence="4 6" id="KW-0472">Membrane</keyword>
<gene>
    <name evidence="7" type="ORF">V5N11_035057</name>
</gene>
<comment type="subcellular location">
    <subcellularLocation>
        <location evidence="1">Membrane</location>
        <topology evidence="1">Multi-pass membrane protein</topology>
    </subcellularLocation>
</comment>
<dbReference type="FunFam" id="1.20.1280.290:FF:000012">
    <property type="entry name" value="Vacuolar membrane PQ loop repeat protein"/>
    <property type="match status" value="1"/>
</dbReference>
<evidence type="ECO:0000313" key="8">
    <source>
        <dbReference type="Proteomes" id="UP001558713"/>
    </source>
</evidence>
<dbReference type="AlphaFoldDB" id="A0ABD1BSE6"/>
<dbReference type="Pfam" id="PF04193">
    <property type="entry name" value="PQ-loop"/>
    <property type="match status" value="2"/>
</dbReference>
<feature type="region of interest" description="Disordered" evidence="5">
    <location>
        <begin position="200"/>
        <end position="222"/>
    </location>
</feature>
<keyword evidence="8" id="KW-1185">Reference proteome</keyword>
<dbReference type="Proteomes" id="UP001558713">
    <property type="component" value="Unassembled WGS sequence"/>
</dbReference>
<proteinExistence type="predicted"/>
<reference evidence="7 8" key="1">
    <citation type="submission" date="2024-04" db="EMBL/GenBank/DDBJ databases">
        <title>Genome assembly C_amara_ONT_v2.</title>
        <authorList>
            <person name="Yant L."/>
            <person name="Moore C."/>
            <person name="Slenker M."/>
        </authorList>
    </citation>
    <scope>NUCLEOTIDE SEQUENCE [LARGE SCALE GENOMIC DNA]</scope>
    <source>
        <tissue evidence="7">Leaf</tissue>
    </source>
</reference>
<sequence>MVGGQENVGTRLFLVVKTMLLHSSFRDGLSLSLGVISVISWGVAEIPQIMTNYNEKSTEGLSIAFLTTWMIGDIFNLLGCLMEPATLPTQFYMALLYTVTTSVLYIQSIYYGHIYPRLKNRRNQMVEAERISNISSDLKIPGRWRNSSDATLCDGQTTPITMIPGSHRNSFTGRELFYTSARSLSSSHTPPAGSVLAQRMARGHSEPTLEEPLLPEDVTPPSLPPSTKSMLCVVSTFLFLGTFNLSNLLSKSSTMASGERDRLFVVQAARKLLQVTSGNLAEHSGGESSKIGMLMGWAMAAIYMGGRLPQICLNMRRGHVEGLNPLMFFFALIGNMTYVASILVHSVEWLKIAPNLPWLVDAGGCVVLDFLILLQFFHFRCRKDKDTNKKKHETAEAV</sequence>
<evidence type="ECO:0000256" key="1">
    <source>
        <dbReference type="ARBA" id="ARBA00004141"/>
    </source>
</evidence>
<evidence type="ECO:0000256" key="6">
    <source>
        <dbReference type="SAM" id="Phobius"/>
    </source>
</evidence>
<feature type="transmembrane region" description="Helical" evidence="6">
    <location>
        <begin position="326"/>
        <end position="344"/>
    </location>
</feature>
<feature type="transmembrane region" description="Helical" evidence="6">
    <location>
        <begin position="91"/>
        <end position="112"/>
    </location>
</feature>
<feature type="transmembrane region" description="Helical" evidence="6">
    <location>
        <begin position="356"/>
        <end position="379"/>
    </location>
</feature>
<evidence type="ECO:0008006" key="9">
    <source>
        <dbReference type="Google" id="ProtNLM"/>
    </source>
</evidence>
<comment type="caution">
    <text evidence="7">The sequence shown here is derived from an EMBL/GenBank/DDBJ whole genome shotgun (WGS) entry which is preliminary data.</text>
</comment>
<evidence type="ECO:0000256" key="4">
    <source>
        <dbReference type="ARBA" id="ARBA00023136"/>
    </source>
</evidence>
<organism evidence="7 8">
    <name type="scientific">Cardamine amara subsp. amara</name>
    <dbReference type="NCBI Taxonomy" id="228776"/>
    <lineage>
        <taxon>Eukaryota</taxon>
        <taxon>Viridiplantae</taxon>
        <taxon>Streptophyta</taxon>
        <taxon>Embryophyta</taxon>
        <taxon>Tracheophyta</taxon>
        <taxon>Spermatophyta</taxon>
        <taxon>Magnoliopsida</taxon>
        <taxon>eudicotyledons</taxon>
        <taxon>Gunneridae</taxon>
        <taxon>Pentapetalae</taxon>
        <taxon>rosids</taxon>
        <taxon>malvids</taxon>
        <taxon>Brassicales</taxon>
        <taxon>Brassicaceae</taxon>
        <taxon>Cardamineae</taxon>
        <taxon>Cardamine</taxon>
    </lineage>
</organism>
<evidence type="ECO:0000256" key="3">
    <source>
        <dbReference type="ARBA" id="ARBA00022989"/>
    </source>
</evidence>
<feature type="compositionally biased region" description="Low complexity" evidence="5">
    <location>
        <begin position="210"/>
        <end position="220"/>
    </location>
</feature>
<evidence type="ECO:0000256" key="2">
    <source>
        <dbReference type="ARBA" id="ARBA00022692"/>
    </source>
</evidence>
<dbReference type="InterPro" id="IPR006603">
    <property type="entry name" value="PQ-loop_rpt"/>
</dbReference>
<dbReference type="InterPro" id="IPR051415">
    <property type="entry name" value="LAAT-1"/>
</dbReference>
<dbReference type="PANTHER" id="PTHR16201:SF44">
    <property type="entry name" value="SEVEN TRANSMEMBRANE PROTEIN 1"/>
    <property type="match status" value="1"/>
</dbReference>
<protein>
    <recommendedName>
        <fullName evidence="9">PQ-loop repeat family protein / transmembrane family protein</fullName>
    </recommendedName>
</protein>
<dbReference type="EMBL" id="JBANAX010000161">
    <property type="protein sequence ID" value="KAL1220125.1"/>
    <property type="molecule type" value="Genomic_DNA"/>
</dbReference>
<name>A0ABD1BSE6_CARAN</name>
<dbReference type="FunFam" id="1.20.1280.290:FF:000019">
    <property type="entry name" value="PQ-loop repeat family protein / transmembrane family protein"/>
    <property type="match status" value="1"/>
</dbReference>
<dbReference type="Gene3D" id="1.20.1280.290">
    <property type="match status" value="2"/>
</dbReference>
<dbReference type="PANTHER" id="PTHR16201">
    <property type="entry name" value="SEVEN TRANSMEMBRANE PROTEIN 1-RELATED"/>
    <property type="match status" value="1"/>
</dbReference>
<keyword evidence="2 6" id="KW-0812">Transmembrane</keyword>
<accession>A0ABD1BSE6</accession>
<dbReference type="SMART" id="SM00679">
    <property type="entry name" value="CTNS"/>
    <property type="match status" value="2"/>
</dbReference>